<feature type="compositionally biased region" description="Polar residues" evidence="9">
    <location>
        <begin position="15"/>
        <end position="37"/>
    </location>
</feature>
<proteinExistence type="inferred from homology"/>
<evidence type="ECO:0000256" key="9">
    <source>
        <dbReference type="SAM" id="MobiDB-lite"/>
    </source>
</evidence>
<keyword evidence="13" id="KW-1185">Reference proteome</keyword>
<dbReference type="Gene3D" id="3.30.420.110">
    <property type="entry name" value="MutS, connector domain"/>
    <property type="match status" value="1"/>
</dbReference>
<keyword evidence="2 6" id="KW-0547">Nucleotide-binding</keyword>
<dbReference type="InterPro" id="IPR007861">
    <property type="entry name" value="DNA_mismatch_repair_MutS_clamp"/>
</dbReference>
<dbReference type="CDD" id="cd20404">
    <property type="entry name" value="Tudor_Agenet_AtEML-like"/>
    <property type="match status" value="1"/>
</dbReference>
<dbReference type="SUPFAM" id="SSF53150">
    <property type="entry name" value="DNA repair protein MutS, domain II"/>
    <property type="match status" value="1"/>
</dbReference>
<dbReference type="Proteomes" id="UP000886520">
    <property type="component" value="Chromosome 7"/>
</dbReference>
<evidence type="ECO:0000256" key="7">
    <source>
        <dbReference type="RuleBase" id="RU003756"/>
    </source>
</evidence>
<dbReference type="SMART" id="SM00534">
    <property type="entry name" value="MUTSac"/>
    <property type="match status" value="1"/>
</dbReference>
<dbReference type="InterPro" id="IPR016151">
    <property type="entry name" value="DNA_mismatch_repair_MutS_N"/>
</dbReference>
<dbReference type="GO" id="GO:0006298">
    <property type="term" value="P:mismatch repair"/>
    <property type="evidence" value="ECO:0007669"/>
    <property type="project" value="InterPro"/>
</dbReference>
<evidence type="ECO:0000256" key="4">
    <source>
        <dbReference type="ARBA" id="ARBA00022840"/>
    </source>
</evidence>
<dbReference type="Gene3D" id="2.30.30.140">
    <property type="match status" value="1"/>
</dbReference>
<sequence length="1361" mass="150776">MAPSNGSSKRSSLSKTPQQQRSISSFFATKPPSSSPSRHNKPLLVISASADKTSPSQDSPSKATETPHLNSISGMQRSQGARGSQDSVSPSEGMPSVASSTNISNPHTILGKRLKVYWPLDDAWYEGTVKEYVSPNYLIQYDDGDEEAISLKNEKFEWISCNKELRRRKLRKLSFLQPSFEGESNGLIEDGSQEKGIERNERSTSTQSIEEGHGLEAKAEDCIDGNKSNKDDIGDDDDQDAHTDGDNDSDVGAEWTIKSSAEIEDEDIDFEVEDVEGKRPEKSRKVVKQKHLPAMCKKSSQKANAQKTSAPQGAGPKNALDKLAVIEDTHSTPLQPSDKNSAVCVHLTGEVAERFGQRAAEKLYFLDKDRKDASGNRPDAPNYNPCTLLLPPEFKKGLPAGQRQWWELKSKHMDKVMLFKMGKFYEMFEMDAHVGAQCLDLQYMKGNQPHCGFPEKNFEENAGKLARMGYRVLVVEQVETPGQLEQRNLNSGTKDKVVKREVCGIITKGTIMEAEMLSCSPDAAYLMTIVELRKAENSDSCTIGLCVLDAATSRFMLGQCSDDLSRSRLRSLLSELRPVELVKPVGLLSEATEKALREETRNPLVTSLTPGSEFWDADRTIQELALFFGGKAEKCAIRDDEASFEDGLLALPEFLQILAHSGNKAKASLSALGGCISYLRRALLDRRLLSSGRFEFLPGSDFYLESPLKNNASLKILPMNIFVDDQEPYMVLDSSALENLEILESSHDGSPRGSLFAQLDHCVTAFGRRLLRQWIVRPLLRLDAIVDRQNAVEDLKDIAAEAAAKFRKDLANLPDMERLVVRLKACNEKTGRNANAVVLYEDAAKKLLKEFLSALRGFQTMNEVLAFFARVSGKFRSKRLQSLFGQRKGVQDLPSALKYFEDAFDWLDAEKNGHITPHHGVDEEFDLISENVARIEAEMETYLEEQKNYFNNQSIAFVTVGKDRYQLEIPDSLQAKVPHDFNVESQKKGVRRYSTSTIKKLLAELVLEEACKEAALKNILQGLLAHFCENYPSWLFVVQSVAELDALISLNLASNSLLGVACKPIMDNMKGPSNSLAPFILAKDLRHPILEGSLDGGRYFVPNDVKLGGEACAPFMLLTGPNMGGKSTLLRQVCLAVVLAQVGAHVPAKQFHFSPIDRIFVRMGAKDHIMAAQSTFFVELLETSSMLISATRHSLVALDELGRGTATSDGQAIAHAVLEHLVHNVGCLGMFSTHYHRLADEHAKDSQVALHHMACKVEHDDAVEKVTFLYKLASGACPKSYGVNVARIAGMPESVLKRAAVRAAELESLESTHAIKGCEEKLFVEVLRVAEKADFADLDTVLDLHKQSRSMHKQLSRLQKC</sequence>
<dbReference type="Gene3D" id="3.40.1170.10">
    <property type="entry name" value="DNA repair protein MutS, domain I"/>
    <property type="match status" value="1"/>
</dbReference>
<reference evidence="12" key="1">
    <citation type="submission" date="2021-01" db="EMBL/GenBank/DDBJ databases">
        <title>Adiantum capillus-veneris genome.</title>
        <authorList>
            <person name="Fang Y."/>
            <person name="Liao Q."/>
        </authorList>
    </citation>
    <scope>NUCLEOTIDE SEQUENCE</scope>
    <source>
        <strain evidence="12">H3</strain>
        <tissue evidence="12">Leaf</tissue>
    </source>
</reference>
<keyword evidence="1" id="KW-0934">Plastid</keyword>
<keyword evidence="8" id="KW-0175">Coiled coil</keyword>
<dbReference type="Pfam" id="PF00488">
    <property type="entry name" value="MutS_V"/>
    <property type="match status" value="1"/>
</dbReference>
<dbReference type="InterPro" id="IPR036678">
    <property type="entry name" value="MutS_con_dom_sf"/>
</dbReference>
<dbReference type="FunFam" id="1.10.1420.10:FF:000005">
    <property type="entry name" value="DNA mismatch repair protein"/>
    <property type="match status" value="1"/>
</dbReference>
<evidence type="ECO:0000256" key="5">
    <source>
        <dbReference type="ARBA" id="ARBA00023125"/>
    </source>
</evidence>
<dbReference type="InterPro" id="IPR017261">
    <property type="entry name" value="DNA_mismatch_repair_MutS/MSH"/>
</dbReference>
<feature type="compositionally biased region" description="Low complexity" evidence="9">
    <location>
        <begin position="1"/>
        <end position="14"/>
    </location>
</feature>
<dbReference type="PIRSF" id="PIRSF037677">
    <property type="entry name" value="DNA_mis_repair_Msh6"/>
    <property type="match status" value="1"/>
</dbReference>
<feature type="region of interest" description="Disordered" evidence="9">
    <location>
        <begin position="273"/>
        <end position="317"/>
    </location>
</feature>
<comment type="function">
    <text evidence="6 7">Component of the post-replicative DNA mismatch repair system (MMR).</text>
</comment>
<feature type="compositionally biased region" description="Polar residues" evidence="9">
    <location>
        <begin position="301"/>
        <end position="311"/>
    </location>
</feature>
<evidence type="ECO:0000256" key="2">
    <source>
        <dbReference type="ARBA" id="ARBA00022741"/>
    </source>
</evidence>
<dbReference type="SMART" id="SM00533">
    <property type="entry name" value="MUTSd"/>
    <property type="match status" value="1"/>
</dbReference>
<dbReference type="Gene3D" id="3.40.50.300">
    <property type="entry name" value="P-loop containing nucleotide triphosphate hydrolases"/>
    <property type="match status" value="1"/>
</dbReference>
<keyword evidence="3 6" id="KW-0227">DNA damage</keyword>
<dbReference type="OrthoDB" id="10252754at2759"/>
<dbReference type="Pfam" id="PF05190">
    <property type="entry name" value="MutS_IV"/>
    <property type="match status" value="1"/>
</dbReference>
<dbReference type="Pfam" id="PF05188">
    <property type="entry name" value="MutS_II"/>
    <property type="match status" value="1"/>
</dbReference>
<dbReference type="EMBL" id="JABFUD020000007">
    <property type="protein sequence ID" value="KAI5077327.1"/>
    <property type="molecule type" value="Genomic_DNA"/>
</dbReference>
<dbReference type="InterPro" id="IPR027417">
    <property type="entry name" value="P-loop_NTPase"/>
</dbReference>
<feature type="coiled-coil region" evidence="8">
    <location>
        <begin position="925"/>
        <end position="952"/>
    </location>
</feature>
<feature type="compositionally biased region" description="Basic and acidic residues" evidence="9">
    <location>
        <begin position="210"/>
        <end position="221"/>
    </location>
</feature>
<gene>
    <name evidence="12" type="ORF">GOP47_0007151</name>
</gene>
<keyword evidence="5 6" id="KW-0238">DNA-binding</keyword>
<dbReference type="GO" id="GO:0140664">
    <property type="term" value="F:ATP-dependent DNA damage sensor activity"/>
    <property type="evidence" value="ECO:0007669"/>
    <property type="project" value="InterPro"/>
</dbReference>
<dbReference type="GO" id="GO:0030983">
    <property type="term" value="F:mismatched DNA binding"/>
    <property type="evidence" value="ECO:0007669"/>
    <property type="project" value="UniProtKB-UniRule"/>
</dbReference>
<dbReference type="GO" id="GO:0005634">
    <property type="term" value="C:nucleus"/>
    <property type="evidence" value="ECO:0007669"/>
    <property type="project" value="TreeGrafter"/>
</dbReference>
<evidence type="ECO:0000256" key="1">
    <source>
        <dbReference type="ARBA" id="ARBA00022528"/>
    </source>
</evidence>
<dbReference type="Pfam" id="PF05192">
    <property type="entry name" value="MutS_III"/>
    <property type="match status" value="1"/>
</dbReference>
<accession>A0A9D4V0Z1</accession>
<dbReference type="InterPro" id="IPR007696">
    <property type="entry name" value="DNA_mismatch_repair_MutS_core"/>
</dbReference>
<feature type="region of interest" description="Disordered" evidence="9">
    <location>
        <begin position="181"/>
        <end position="253"/>
    </location>
</feature>
<comment type="similarity">
    <text evidence="6 7">Belongs to the DNA mismatch repair MutS family.</text>
</comment>
<feature type="compositionally biased region" description="Basic and acidic residues" evidence="9">
    <location>
        <begin position="192"/>
        <end position="202"/>
    </location>
</feature>
<dbReference type="NCBIfam" id="NF003810">
    <property type="entry name" value="PRK05399.1"/>
    <property type="match status" value="1"/>
</dbReference>
<dbReference type="Pfam" id="PF01624">
    <property type="entry name" value="MutS_I"/>
    <property type="match status" value="1"/>
</dbReference>
<dbReference type="InterPro" id="IPR045076">
    <property type="entry name" value="MutS"/>
</dbReference>
<dbReference type="GO" id="GO:0005524">
    <property type="term" value="F:ATP binding"/>
    <property type="evidence" value="ECO:0007669"/>
    <property type="project" value="UniProtKB-UniRule"/>
</dbReference>
<dbReference type="SUPFAM" id="SSF48334">
    <property type="entry name" value="DNA repair protein MutS, domain III"/>
    <property type="match status" value="1"/>
</dbReference>
<feature type="compositionally biased region" description="Polar residues" evidence="9">
    <location>
        <begin position="50"/>
        <end position="90"/>
    </location>
</feature>
<keyword evidence="1" id="KW-0150">Chloroplast</keyword>
<evidence type="ECO:0000256" key="3">
    <source>
        <dbReference type="ARBA" id="ARBA00022763"/>
    </source>
</evidence>
<evidence type="ECO:0000256" key="6">
    <source>
        <dbReference type="PIRNR" id="PIRNR037677"/>
    </source>
</evidence>
<protein>
    <recommendedName>
        <fullName evidence="6">DNA mismatch repair protein</fullName>
    </recommendedName>
</protein>
<dbReference type="InterPro" id="IPR036187">
    <property type="entry name" value="DNA_mismatch_repair_MutS_sf"/>
</dbReference>
<feature type="domain" description="DNA mismatch repair proteins mutS family" evidence="11">
    <location>
        <begin position="1113"/>
        <end position="1304"/>
    </location>
</feature>
<dbReference type="SUPFAM" id="SSF52540">
    <property type="entry name" value="P-loop containing nucleoside triphosphate hydrolases"/>
    <property type="match status" value="1"/>
</dbReference>
<dbReference type="Gene3D" id="1.10.1420.10">
    <property type="match status" value="2"/>
</dbReference>
<evidence type="ECO:0000313" key="13">
    <source>
        <dbReference type="Proteomes" id="UP000886520"/>
    </source>
</evidence>
<evidence type="ECO:0000259" key="10">
    <source>
        <dbReference type="SMART" id="SM00533"/>
    </source>
</evidence>
<dbReference type="PANTHER" id="PTHR11361:SF150">
    <property type="entry name" value="DNA MISMATCH REPAIR PROTEIN MSH6"/>
    <property type="match status" value="1"/>
</dbReference>
<dbReference type="InterPro" id="IPR007860">
    <property type="entry name" value="DNA_mmatch_repair_MutS_con_dom"/>
</dbReference>
<dbReference type="SUPFAM" id="SSF63748">
    <property type="entry name" value="Tudor/PWWP/MBT"/>
    <property type="match status" value="1"/>
</dbReference>
<feature type="region of interest" description="Disordered" evidence="9">
    <location>
        <begin position="1"/>
        <end position="105"/>
    </location>
</feature>
<dbReference type="InterPro" id="IPR000432">
    <property type="entry name" value="DNA_mismatch_repair_MutS_C"/>
</dbReference>
<organism evidence="12 13">
    <name type="scientific">Adiantum capillus-veneris</name>
    <name type="common">Maidenhair fern</name>
    <dbReference type="NCBI Taxonomy" id="13818"/>
    <lineage>
        <taxon>Eukaryota</taxon>
        <taxon>Viridiplantae</taxon>
        <taxon>Streptophyta</taxon>
        <taxon>Embryophyta</taxon>
        <taxon>Tracheophyta</taxon>
        <taxon>Polypodiopsida</taxon>
        <taxon>Polypodiidae</taxon>
        <taxon>Polypodiales</taxon>
        <taxon>Pteridineae</taxon>
        <taxon>Pteridaceae</taxon>
        <taxon>Vittarioideae</taxon>
        <taxon>Adiantum</taxon>
    </lineage>
</organism>
<evidence type="ECO:0000256" key="8">
    <source>
        <dbReference type="SAM" id="Coils"/>
    </source>
</evidence>
<name>A0A9D4V0Z1_ADICA</name>
<keyword evidence="4 6" id="KW-0067">ATP-binding</keyword>
<evidence type="ECO:0000259" key="11">
    <source>
        <dbReference type="SMART" id="SM00534"/>
    </source>
</evidence>
<feature type="domain" description="DNA mismatch repair protein MutS core" evidence="10">
    <location>
        <begin position="750"/>
        <end position="1093"/>
    </location>
</feature>
<dbReference type="SUPFAM" id="SSF55271">
    <property type="entry name" value="DNA repair protein MutS, domain I"/>
    <property type="match status" value="1"/>
</dbReference>
<feature type="compositionally biased region" description="Basic and acidic residues" evidence="9">
    <location>
        <begin position="275"/>
        <end position="284"/>
    </location>
</feature>
<dbReference type="InterPro" id="IPR007695">
    <property type="entry name" value="DNA_mismatch_repair_MutS-lik_N"/>
</dbReference>
<keyword evidence="6 7" id="KW-0234">DNA repair</keyword>
<comment type="caution">
    <text evidence="12">The sequence shown here is derived from an EMBL/GenBank/DDBJ whole genome shotgun (WGS) entry which is preliminary data.</text>
</comment>
<dbReference type="PANTHER" id="PTHR11361">
    <property type="entry name" value="DNA MISMATCH REPAIR PROTEIN MUTS FAMILY MEMBER"/>
    <property type="match status" value="1"/>
</dbReference>
<evidence type="ECO:0000313" key="12">
    <source>
        <dbReference type="EMBL" id="KAI5077327.1"/>
    </source>
</evidence>